<evidence type="ECO:0000313" key="2">
    <source>
        <dbReference type="Proteomes" id="UP001151760"/>
    </source>
</evidence>
<accession>A0ABQ5A0B0</accession>
<name>A0ABQ5A0B0_9ASTR</name>
<reference evidence="1" key="2">
    <citation type="submission" date="2022-01" db="EMBL/GenBank/DDBJ databases">
        <authorList>
            <person name="Yamashiro T."/>
            <person name="Shiraishi A."/>
            <person name="Satake H."/>
            <person name="Nakayama K."/>
        </authorList>
    </citation>
    <scope>NUCLEOTIDE SEQUENCE</scope>
</reference>
<protein>
    <submittedName>
        <fullName evidence="1">Uncharacterized protein</fullName>
    </submittedName>
</protein>
<keyword evidence="2" id="KW-1185">Reference proteome</keyword>
<gene>
    <name evidence="1" type="ORF">Tco_0801431</name>
</gene>
<dbReference type="EMBL" id="BQNB010011733">
    <property type="protein sequence ID" value="GJS94463.1"/>
    <property type="molecule type" value="Genomic_DNA"/>
</dbReference>
<proteinExistence type="predicted"/>
<organism evidence="1 2">
    <name type="scientific">Tanacetum coccineum</name>
    <dbReference type="NCBI Taxonomy" id="301880"/>
    <lineage>
        <taxon>Eukaryota</taxon>
        <taxon>Viridiplantae</taxon>
        <taxon>Streptophyta</taxon>
        <taxon>Embryophyta</taxon>
        <taxon>Tracheophyta</taxon>
        <taxon>Spermatophyta</taxon>
        <taxon>Magnoliopsida</taxon>
        <taxon>eudicotyledons</taxon>
        <taxon>Gunneridae</taxon>
        <taxon>Pentapetalae</taxon>
        <taxon>asterids</taxon>
        <taxon>campanulids</taxon>
        <taxon>Asterales</taxon>
        <taxon>Asteraceae</taxon>
        <taxon>Asteroideae</taxon>
        <taxon>Anthemideae</taxon>
        <taxon>Anthemidinae</taxon>
        <taxon>Tanacetum</taxon>
    </lineage>
</organism>
<dbReference type="Proteomes" id="UP001151760">
    <property type="component" value="Unassembled WGS sequence"/>
</dbReference>
<reference evidence="1" key="1">
    <citation type="journal article" date="2022" name="Int. J. Mol. Sci.">
        <title>Draft Genome of Tanacetum Coccineum: Genomic Comparison of Closely Related Tanacetum-Family Plants.</title>
        <authorList>
            <person name="Yamashiro T."/>
            <person name="Shiraishi A."/>
            <person name="Nakayama K."/>
            <person name="Satake H."/>
        </authorList>
    </citation>
    <scope>NUCLEOTIDE SEQUENCE</scope>
</reference>
<evidence type="ECO:0000313" key="1">
    <source>
        <dbReference type="EMBL" id="GJS94463.1"/>
    </source>
</evidence>
<comment type="caution">
    <text evidence="1">The sequence shown here is derived from an EMBL/GenBank/DDBJ whole genome shotgun (WGS) entry which is preliminary data.</text>
</comment>
<sequence length="111" mass="11706">MLDAYGQSLKALPSQPAASGSESHLPGVVVQEQDGRVNSYSEVLIGGNPQGECHVNMKKAQGMGIFTLESLLGKAQGVTITDCHAGNLCVHICDPTSQSKDPMIGINKGWR</sequence>